<feature type="compositionally biased region" description="Basic residues" evidence="1">
    <location>
        <begin position="416"/>
        <end position="430"/>
    </location>
</feature>
<name>A0A9P9ALW2_9HYPO</name>
<protein>
    <submittedName>
        <fullName evidence="3">Uncharacterized protein</fullName>
    </submittedName>
</protein>
<gene>
    <name evidence="3" type="ORF">B0T10DRAFT_52100</name>
</gene>
<feature type="region of interest" description="Disordered" evidence="1">
    <location>
        <begin position="410"/>
        <end position="441"/>
    </location>
</feature>
<evidence type="ECO:0000256" key="1">
    <source>
        <dbReference type="SAM" id="MobiDB-lite"/>
    </source>
</evidence>
<dbReference type="EMBL" id="JAGPYM010000011">
    <property type="protein sequence ID" value="KAH6889417.1"/>
    <property type="molecule type" value="Genomic_DNA"/>
</dbReference>
<evidence type="ECO:0000256" key="2">
    <source>
        <dbReference type="SAM" id="SignalP"/>
    </source>
</evidence>
<dbReference type="AlphaFoldDB" id="A0A9P9ALW2"/>
<sequence length="607" mass="66009">MLPLLFLALPAVAYAQVPCASFWPGVGPGKYTLDTQCYIYPGEPETLGGVRYTFAYDVAWANKPDNVESVDSLARVVHNAMQTIIPAYEAYQNTIPEIVFILTTLSMKEEQASASRPLDENGPCQVLLSSGFFETSAEKDDTRMQVIAHEVYHCAQSESTFFGPHFDAPNWVIESSADYFSNVVFPAVNDEWHSDIKYRCQVPIFDNDPYSGNIFLQSLEQAYGPAFINQWVKDAATLSSTATAPSERSRLSGLSTFGDDWHNFGRQYSTNSIRDSNGEYVPGFPQVIDPVALTPGGDDDTATIHLSATTFTVNQYTFDLDSGQTASITYSSGSSNVKVSYMLQGGDAWIDMPGSAASVSAEGTIVAHCKGDESTSQPVLILLTATEDATTVDVDIVVKQVSEDENCTCKGSNKSGQRRRGLNRCNKKKPPKDNDTGSKLCKAVEGQPKSDPCLDGKDWKLDNDAMETYIRSKLNEVSSVNIKSLSISGSGILSIDGTNATFSYSNFEIDLDIEAAGLDIPTKTVLNGEFDSNLYLQDSNIFCLDVYAGQGTAVETDDLTGGFSFDLGPDGGFVEDSYRIDYECSAGSLTMQMSMGSQSWGPYVYSS</sequence>
<keyword evidence="4" id="KW-1185">Reference proteome</keyword>
<evidence type="ECO:0000313" key="4">
    <source>
        <dbReference type="Proteomes" id="UP000777438"/>
    </source>
</evidence>
<dbReference type="OrthoDB" id="3523207at2759"/>
<reference evidence="3 4" key="1">
    <citation type="journal article" date="2021" name="Nat. Commun.">
        <title>Genetic determinants of endophytism in the Arabidopsis root mycobiome.</title>
        <authorList>
            <person name="Mesny F."/>
            <person name="Miyauchi S."/>
            <person name="Thiergart T."/>
            <person name="Pickel B."/>
            <person name="Atanasova L."/>
            <person name="Karlsson M."/>
            <person name="Huettel B."/>
            <person name="Barry K.W."/>
            <person name="Haridas S."/>
            <person name="Chen C."/>
            <person name="Bauer D."/>
            <person name="Andreopoulos W."/>
            <person name="Pangilinan J."/>
            <person name="LaButti K."/>
            <person name="Riley R."/>
            <person name="Lipzen A."/>
            <person name="Clum A."/>
            <person name="Drula E."/>
            <person name="Henrissat B."/>
            <person name="Kohler A."/>
            <person name="Grigoriev I.V."/>
            <person name="Martin F.M."/>
            <person name="Hacquard S."/>
        </authorList>
    </citation>
    <scope>NUCLEOTIDE SEQUENCE [LARGE SCALE GENOMIC DNA]</scope>
    <source>
        <strain evidence="3 4">MPI-CAGE-CH-0241</strain>
    </source>
</reference>
<keyword evidence="2" id="KW-0732">Signal</keyword>
<feature type="signal peptide" evidence="2">
    <location>
        <begin position="1"/>
        <end position="15"/>
    </location>
</feature>
<organism evidence="3 4">
    <name type="scientific">Thelonectria olida</name>
    <dbReference type="NCBI Taxonomy" id="1576542"/>
    <lineage>
        <taxon>Eukaryota</taxon>
        <taxon>Fungi</taxon>
        <taxon>Dikarya</taxon>
        <taxon>Ascomycota</taxon>
        <taxon>Pezizomycotina</taxon>
        <taxon>Sordariomycetes</taxon>
        <taxon>Hypocreomycetidae</taxon>
        <taxon>Hypocreales</taxon>
        <taxon>Nectriaceae</taxon>
        <taxon>Thelonectria</taxon>
    </lineage>
</organism>
<feature type="chain" id="PRO_5040115401" evidence="2">
    <location>
        <begin position="16"/>
        <end position="607"/>
    </location>
</feature>
<evidence type="ECO:0000313" key="3">
    <source>
        <dbReference type="EMBL" id="KAH6889417.1"/>
    </source>
</evidence>
<comment type="caution">
    <text evidence="3">The sequence shown here is derived from an EMBL/GenBank/DDBJ whole genome shotgun (WGS) entry which is preliminary data.</text>
</comment>
<accession>A0A9P9ALW2</accession>
<dbReference type="Proteomes" id="UP000777438">
    <property type="component" value="Unassembled WGS sequence"/>
</dbReference>
<proteinExistence type="predicted"/>